<evidence type="ECO:0000256" key="1">
    <source>
        <dbReference type="SAM" id="SignalP"/>
    </source>
</evidence>
<keyword evidence="3" id="KW-1185">Reference proteome</keyword>
<dbReference type="Proteomes" id="UP000176998">
    <property type="component" value="Unassembled WGS sequence"/>
</dbReference>
<sequence length="130" mass="14260">MRSQSLLLTFLSASLATSSSSPFYTEHQYPFIDDDATDDTTAAATAGTGPVVSSAFQCDLPPPVAPSDGLPSARDLFTSEAAIRKQVERHAALVRVPSICYDDLGDFDKDERWNVFYELHDVLKKTYPVL</sequence>
<evidence type="ECO:0000313" key="3">
    <source>
        <dbReference type="Proteomes" id="UP000176998"/>
    </source>
</evidence>
<comment type="caution">
    <text evidence="2">The sequence shown here is derived from an EMBL/GenBank/DDBJ whole genome shotgun (WGS) entry which is preliminary data.</text>
</comment>
<feature type="chain" id="PRO_5009602448" evidence="1">
    <location>
        <begin position="21"/>
        <end position="130"/>
    </location>
</feature>
<protein>
    <submittedName>
        <fullName evidence="2">Peptidase family M20/M25/M40</fullName>
    </submittedName>
</protein>
<feature type="signal peptide" evidence="1">
    <location>
        <begin position="1"/>
        <end position="20"/>
    </location>
</feature>
<dbReference type="RefSeq" id="XP_022473437.1">
    <property type="nucleotide sequence ID" value="XM_022620125.1"/>
</dbReference>
<dbReference type="GeneID" id="34561635"/>
<name>A0A1G4B4F3_9PEZI</name>
<gene>
    <name evidence="2" type="ORF">CORC01_08495</name>
</gene>
<reference evidence="2 3" key="1">
    <citation type="submission" date="2016-09" db="EMBL/GenBank/DDBJ databases">
        <authorList>
            <person name="Capua I."/>
            <person name="De Benedictis P."/>
            <person name="Joannis T."/>
            <person name="Lombin L.H."/>
            <person name="Cattoli G."/>
        </authorList>
    </citation>
    <scope>NUCLEOTIDE SEQUENCE [LARGE SCALE GENOMIC DNA]</scope>
    <source>
        <strain evidence="2 3">IMI 309357</strain>
    </source>
</reference>
<dbReference type="AlphaFoldDB" id="A0A1G4B4F3"/>
<keyword evidence="1" id="KW-0732">Signal</keyword>
<dbReference type="STRING" id="1209926.A0A1G4B4F3"/>
<proteinExistence type="predicted"/>
<accession>A0A1G4B4F3</accession>
<dbReference type="OrthoDB" id="3064516at2759"/>
<evidence type="ECO:0000313" key="2">
    <source>
        <dbReference type="EMBL" id="OHE96277.1"/>
    </source>
</evidence>
<dbReference type="EMBL" id="MJBS01000072">
    <property type="protein sequence ID" value="OHE96277.1"/>
    <property type="molecule type" value="Genomic_DNA"/>
</dbReference>
<organism evidence="2 3">
    <name type="scientific">Colletotrichum orchidophilum</name>
    <dbReference type="NCBI Taxonomy" id="1209926"/>
    <lineage>
        <taxon>Eukaryota</taxon>
        <taxon>Fungi</taxon>
        <taxon>Dikarya</taxon>
        <taxon>Ascomycota</taxon>
        <taxon>Pezizomycotina</taxon>
        <taxon>Sordariomycetes</taxon>
        <taxon>Hypocreomycetidae</taxon>
        <taxon>Glomerellales</taxon>
        <taxon>Glomerellaceae</taxon>
        <taxon>Colletotrichum</taxon>
    </lineage>
</organism>